<protein>
    <submittedName>
        <fullName evidence="2">Uncharacterized protein</fullName>
    </submittedName>
</protein>
<organism evidence="2 3">
    <name type="scientific">Eleginops maclovinus</name>
    <name type="common">Patagonian blennie</name>
    <name type="synonym">Eleginus maclovinus</name>
    <dbReference type="NCBI Taxonomy" id="56733"/>
    <lineage>
        <taxon>Eukaryota</taxon>
        <taxon>Metazoa</taxon>
        <taxon>Chordata</taxon>
        <taxon>Craniata</taxon>
        <taxon>Vertebrata</taxon>
        <taxon>Euteleostomi</taxon>
        <taxon>Actinopterygii</taxon>
        <taxon>Neopterygii</taxon>
        <taxon>Teleostei</taxon>
        <taxon>Neoteleostei</taxon>
        <taxon>Acanthomorphata</taxon>
        <taxon>Eupercaria</taxon>
        <taxon>Perciformes</taxon>
        <taxon>Notothenioidei</taxon>
        <taxon>Eleginopidae</taxon>
        <taxon>Eleginops</taxon>
    </lineage>
</organism>
<proteinExistence type="predicted"/>
<dbReference type="Proteomes" id="UP001346869">
    <property type="component" value="Unassembled WGS sequence"/>
</dbReference>
<keyword evidence="1" id="KW-0732">Signal</keyword>
<sequence>MYLCRRQRPKGRGGGGRSYTCSLVRMLFLAACLQLAFLYPAGSEGLGVDPAVYPNSGVPMGPNCSSRPQIQTGAQMFHPGDL</sequence>
<feature type="chain" id="PRO_5043017425" evidence="1">
    <location>
        <begin position="44"/>
        <end position="82"/>
    </location>
</feature>
<evidence type="ECO:0000256" key="1">
    <source>
        <dbReference type="SAM" id="SignalP"/>
    </source>
</evidence>
<keyword evidence="3" id="KW-1185">Reference proteome</keyword>
<evidence type="ECO:0000313" key="3">
    <source>
        <dbReference type="Proteomes" id="UP001346869"/>
    </source>
</evidence>
<accession>A0AAN8AK98</accession>
<evidence type="ECO:0000313" key="2">
    <source>
        <dbReference type="EMBL" id="KAK5859244.1"/>
    </source>
</evidence>
<gene>
    <name evidence="2" type="ORF">PBY51_003325</name>
</gene>
<feature type="signal peptide" evidence="1">
    <location>
        <begin position="1"/>
        <end position="43"/>
    </location>
</feature>
<name>A0AAN8AK98_ELEMC</name>
<comment type="caution">
    <text evidence="2">The sequence shown here is derived from an EMBL/GenBank/DDBJ whole genome shotgun (WGS) entry which is preliminary data.</text>
</comment>
<dbReference type="EMBL" id="JAUZQC010000015">
    <property type="protein sequence ID" value="KAK5859244.1"/>
    <property type="molecule type" value="Genomic_DNA"/>
</dbReference>
<reference evidence="2 3" key="2">
    <citation type="journal article" date="2023" name="Mol. Biol. Evol.">
        <title>Genomics of Secondarily Temperate Adaptation in the Only Non-Antarctic Icefish.</title>
        <authorList>
            <person name="Rivera-Colon A.G."/>
            <person name="Rayamajhi N."/>
            <person name="Minhas B.F."/>
            <person name="Madrigal G."/>
            <person name="Bilyk K.T."/>
            <person name="Yoon V."/>
            <person name="Hune M."/>
            <person name="Gregory S."/>
            <person name="Cheng C.H.C."/>
            <person name="Catchen J.M."/>
        </authorList>
    </citation>
    <scope>NUCLEOTIDE SEQUENCE [LARGE SCALE GENOMIC DNA]</scope>
    <source>
        <strain evidence="2">JMC-PN-2008</strain>
    </source>
</reference>
<reference evidence="2 3" key="1">
    <citation type="journal article" date="2023" name="Genes (Basel)">
        <title>Chromosome-Level Genome Assembly and Circadian Gene Repertoire of the Patagonia Blennie Eleginops maclovinus-The Closest Ancestral Proxy of Antarctic Cryonotothenioids.</title>
        <authorList>
            <person name="Cheng C.C."/>
            <person name="Rivera-Colon A.G."/>
            <person name="Minhas B.F."/>
            <person name="Wilson L."/>
            <person name="Rayamajhi N."/>
            <person name="Vargas-Chacoff L."/>
            <person name="Catchen J.M."/>
        </authorList>
    </citation>
    <scope>NUCLEOTIDE SEQUENCE [LARGE SCALE GENOMIC DNA]</scope>
    <source>
        <strain evidence="2">JMC-PN-2008</strain>
    </source>
</reference>
<dbReference type="AlphaFoldDB" id="A0AAN8AK98"/>